<keyword evidence="10" id="KW-1000">Mitochondrion outer membrane</keyword>
<keyword evidence="14" id="KW-1185">Reference proteome</keyword>
<evidence type="ECO:0000259" key="12">
    <source>
        <dbReference type="Pfam" id="PF01494"/>
    </source>
</evidence>
<dbReference type="PRINTS" id="PR00420">
    <property type="entry name" value="RNGMNOXGNASE"/>
</dbReference>
<keyword evidence="11" id="KW-1133">Transmembrane helix</keyword>
<dbReference type="InterPro" id="IPR002938">
    <property type="entry name" value="FAD-bd"/>
</dbReference>
<evidence type="ECO:0000256" key="1">
    <source>
        <dbReference type="ARBA" id="ARBA00001974"/>
    </source>
</evidence>
<keyword evidence="4 10" id="KW-0274">FAD</keyword>
<keyword evidence="8 10" id="KW-0496">Mitochondrion</keyword>
<accession>A0A507DY15</accession>
<comment type="catalytic activity">
    <reaction evidence="9 10">
        <text>L-kynurenine + NADPH + O2 + H(+) = 3-hydroxy-L-kynurenine + NADP(+) + H2O</text>
        <dbReference type="Rhea" id="RHEA:20545"/>
        <dbReference type="ChEBI" id="CHEBI:15377"/>
        <dbReference type="ChEBI" id="CHEBI:15378"/>
        <dbReference type="ChEBI" id="CHEBI:15379"/>
        <dbReference type="ChEBI" id="CHEBI:57783"/>
        <dbReference type="ChEBI" id="CHEBI:57959"/>
        <dbReference type="ChEBI" id="CHEBI:58125"/>
        <dbReference type="ChEBI" id="CHEBI:58349"/>
        <dbReference type="EC" id="1.14.13.9"/>
    </reaction>
</comment>
<dbReference type="GO" id="GO:0071949">
    <property type="term" value="F:FAD binding"/>
    <property type="evidence" value="ECO:0007669"/>
    <property type="project" value="InterPro"/>
</dbReference>
<evidence type="ECO:0000256" key="2">
    <source>
        <dbReference type="ARBA" id="ARBA00022630"/>
    </source>
</evidence>
<dbReference type="PANTHER" id="PTHR46028">
    <property type="entry name" value="KYNURENINE 3-MONOOXYGENASE"/>
    <property type="match status" value="1"/>
</dbReference>
<evidence type="ECO:0000256" key="9">
    <source>
        <dbReference type="ARBA" id="ARBA00047818"/>
    </source>
</evidence>
<comment type="pathway">
    <text evidence="10">Cofactor biosynthesis; NAD(+) biosynthesis; quinolinate from L-kynurenine: step 1/3.</text>
</comment>
<dbReference type="SUPFAM" id="SSF51905">
    <property type="entry name" value="FAD/NAD(P)-binding domain"/>
    <property type="match status" value="1"/>
</dbReference>
<dbReference type="InterPro" id="IPR027545">
    <property type="entry name" value="Kynurenine_monooxygenase"/>
</dbReference>
<dbReference type="Gene3D" id="3.50.50.60">
    <property type="entry name" value="FAD/NAD(P)-binding domain"/>
    <property type="match status" value="1"/>
</dbReference>
<evidence type="ECO:0000313" key="13">
    <source>
        <dbReference type="EMBL" id="TPX56262.1"/>
    </source>
</evidence>
<dbReference type="PANTHER" id="PTHR46028:SF2">
    <property type="entry name" value="KYNURENINE 3-MONOOXYGENASE"/>
    <property type="match status" value="1"/>
</dbReference>
<keyword evidence="5 10" id="KW-0521">NADP</keyword>
<sequence length="470" mass="52778">MAESDKFSVAIVGGGLVGSLAAVYCAKRGWKVDVYEARRDPRLESVDSGRSINLALSVRGISALKKAGVDEKILSNMIPMKGRLIHSMDGKLSSQPYGIFGECINSVDRMMMNKHLLDSAEAYPNVKLHFHHELNQCDFDNQKATFTKKDGSSVTVKADIMIGADGVYSRTRQQLMRKSRINFSQQYIDHAWVELAIPPTAEGEYAMDAHHLHIWPRQTFMMIALPNLDKSFTVTLFMPWSKFDAIKTEQDLLTFFRDTFPDSIPFMGEQLLVANYFKNIKGSLAQIKCRPYHYQDKVVIIGDAAHAMVPFYGQGMNCGMEDCIVLDDMFTKHLGDLSSPASLGPSGPAVAAALEEYSENRNPDAEAMCDLAMYNYVEMRSSVTKPEYLFRKKVEGWLHKIFPKTIIPLYTMVSFSRIPYAEALRRWNRQTAWFDGARTIGQLLAGASISVAVLALIVGRIPKIEIMLKK</sequence>
<dbReference type="STRING" id="109895.A0A507DY15"/>
<evidence type="ECO:0000256" key="7">
    <source>
        <dbReference type="ARBA" id="ARBA00023033"/>
    </source>
</evidence>
<evidence type="ECO:0000256" key="4">
    <source>
        <dbReference type="ARBA" id="ARBA00022827"/>
    </source>
</evidence>
<comment type="function">
    <text evidence="10">Catalyzes the hydroxylation of L-kynurenine (L-Kyn) to form 3-hydroxy-L-kynurenine (L-3OHKyn). Required for synthesis of quinolinic acid.</text>
</comment>
<dbReference type="EMBL" id="QEAQ01000080">
    <property type="protein sequence ID" value="TPX56262.1"/>
    <property type="molecule type" value="Genomic_DNA"/>
</dbReference>
<keyword evidence="10 11" id="KW-0472">Membrane</keyword>
<dbReference type="GO" id="GO:0070189">
    <property type="term" value="P:kynurenine metabolic process"/>
    <property type="evidence" value="ECO:0007669"/>
    <property type="project" value="TreeGrafter"/>
</dbReference>
<name>A0A507DY15_9FUNG</name>
<keyword evidence="6 10" id="KW-0560">Oxidoreductase</keyword>
<protein>
    <recommendedName>
        <fullName evidence="10">Kynurenine 3-monooxygenase</fullName>
        <ecNumber evidence="10">1.14.13.9</ecNumber>
    </recommendedName>
    <alternativeName>
        <fullName evidence="10">Biosynthesis of nicotinic acid protein 4</fullName>
    </alternativeName>
    <alternativeName>
        <fullName evidence="10">Kynurenine 3-hydroxylase</fullName>
    </alternativeName>
</protein>
<dbReference type="FunFam" id="3.50.50.60:FF:000129">
    <property type="entry name" value="Kynurenine 3-monooxygenase"/>
    <property type="match status" value="1"/>
</dbReference>
<feature type="domain" description="FAD-binding" evidence="12">
    <location>
        <begin position="7"/>
        <end position="370"/>
    </location>
</feature>
<comment type="caution">
    <text evidence="13">The sequence shown here is derived from an EMBL/GenBank/DDBJ whole genome shotgun (WGS) entry which is preliminary data.</text>
</comment>
<organism evidence="13 14">
    <name type="scientific">Powellomyces hirtus</name>
    <dbReference type="NCBI Taxonomy" id="109895"/>
    <lineage>
        <taxon>Eukaryota</taxon>
        <taxon>Fungi</taxon>
        <taxon>Fungi incertae sedis</taxon>
        <taxon>Chytridiomycota</taxon>
        <taxon>Chytridiomycota incertae sedis</taxon>
        <taxon>Chytridiomycetes</taxon>
        <taxon>Spizellomycetales</taxon>
        <taxon>Powellomycetaceae</taxon>
        <taxon>Powellomyces</taxon>
    </lineage>
</organism>
<evidence type="ECO:0000256" key="8">
    <source>
        <dbReference type="ARBA" id="ARBA00023128"/>
    </source>
</evidence>
<dbReference type="GO" id="GO:0005741">
    <property type="term" value="C:mitochondrial outer membrane"/>
    <property type="evidence" value="ECO:0007669"/>
    <property type="project" value="UniProtKB-SubCell"/>
</dbReference>
<keyword evidence="7 10" id="KW-0503">Monooxygenase</keyword>
<keyword evidence="11" id="KW-0812">Transmembrane</keyword>
<dbReference type="GO" id="GO:0004502">
    <property type="term" value="F:kynurenine 3-monooxygenase activity"/>
    <property type="evidence" value="ECO:0007669"/>
    <property type="project" value="UniProtKB-UniRule"/>
</dbReference>
<dbReference type="GO" id="GO:0043420">
    <property type="term" value="P:anthranilate metabolic process"/>
    <property type="evidence" value="ECO:0007669"/>
    <property type="project" value="UniProtKB-UniRule"/>
</dbReference>
<gene>
    <name evidence="10 13" type="primary">BNA4</name>
    <name evidence="13" type="ORF">PhCBS80983_g04666</name>
</gene>
<reference evidence="13 14" key="1">
    <citation type="journal article" date="2019" name="Sci. Rep.">
        <title>Comparative genomics of chytrid fungi reveal insights into the obligate biotrophic and pathogenic lifestyle of Synchytrium endobioticum.</title>
        <authorList>
            <person name="van de Vossenberg B.T.L.H."/>
            <person name="Warris S."/>
            <person name="Nguyen H.D.T."/>
            <person name="van Gent-Pelzer M.P.E."/>
            <person name="Joly D.L."/>
            <person name="van de Geest H.C."/>
            <person name="Bonants P.J.M."/>
            <person name="Smith D.S."/>
            <person name="Levesque C.A."/>
            <person name="van der Lee T.A.J."/>
        </authorList>
    </citation>
    <scope>NUCLEOTIDE SEQUENCE [LARGE SCALE GENOMIC DNA]</scope>
    <source>
        <strain evidence="13 14">CBS 809.83</strain>
    </source>
</reference>
<evidence type="ECO:0000256" key="10">
    <source>
        <dbReference type="HAMAP-Rule" id="MF_03018"/>
    </source>
</evidence>
<evidence type="ECO:0000256" key="3">
    <source>
        <dbReference type="ARBA" id="ARBA00022642"/>
    </source>
</evidence>
<evidence type="ECO:0000313" key="14">
    <source>
        <dbReference type="Proteomes" id="UP000318582"/>
    </source>
</evidence>
<dbReference type="HAMAP" id="MF_01971">
    <property type="entry name" value="Kynurenine_monooxygenase"/>
    <property type="match status" value="1"/>
</dbReference>
<dbReference type="UniPathway" id="UPA00253">
    <property type="reaction ID" value="UER00328"/>
</dbReference>
<keyword evidence="3 10" id="KW-0662">Pyridine nucleotide biosynthesis</keyword>
<dbReference type="InterPro" id="IPR036188">
    <property type="entry name" value="FAD/NAD-bd_sf"/>
</dbReference>
<dbReference type="EC" id="1.14.13.9" evidence="10"/>
<comment type="similarity">
    <text evidence="10">Belongs to the aromatic-ring hydroxylase family. KMO subfamily.</text>
</comment>
<keyword evidence="2 10" id="KW-0285">Flavoprotein</keyword>
<proteinExistence type="inferred from homology"/>
<dbReference type="GO" id="GO:0006569">
    <property type="term" value="P:L-tryptophan catabolic process"/>
    <property type="evidence" value="ECO:0007669"/>
    <property type="project" value="UniProtKB-UniRule"/>
</dbReference>
<comment type="cofactor">
    <cofactor evidence="1 10">
        <name>FAD</name>
        <dbReference type="ChEBI" id="CHEBI:57692"/>
    </cofactor>
</comment>
<dbReference type="AlphaFoldDB" id="A0A507DY15"/>
<feature type="transmembrane region" description="Helical" evidence="11">
    <location>
        <begin position="6"/>
        <end position="26"/>
    </location>
</feature>
<evidence type="ECO:0000256" key="6">
    <source>
        <dbReference type="ARBA" id="ARBA00023002"/>
    </source>
</evidence>
<feature type="transmembrane region" description="Helical" evidence="11">
    <location>
        <begin position="440"/>
        <end position="461"/>
    </location>
</feature>
<dbReference type="Pfam" id="PF01494">
    <property type="entry name" value="FAD_binding_3"/>
    <property type="match status" value="1"/>
</dbReference>
<dbReference type="Proteomes" id="UP000318582">
    <property type="component" value="Unassembled WGS sequence"/>
</dbReference>
<evidence type="ECO:0000256" key="5">
    <source>
        <dbReference type="ARBA" id="ARBA00022857"/>
    </source>
</evidence>
<comment type="subcellular location">
    <subcellularLocation>
        <location evidence="10">Mitochondrion outer membrane</location>
    </subcellularLocation>
</comment>
<evidence type="ECO:0000256" key="11">
    <source>
        <dbReference type="SAM" id="Phobius"/>
    </source>
</evidence>
<dbReference type="GO" id="GO:0034354">
    <property type="term" value="P:'de novo' NAD+ biosynthetic process from L-tryptophan"/>
    <property type="evidence" value="ECO:0007669"/>
    <property type="project" value="UniProtKB-UniRule"/>
</dbReference>
<dbReference type="GO" id="GO:0019805">
    <property type="term" value="P:quinolinate biosynthetic process"/>
    <property type="evidence" value="ECO:0007669"/>
    <property type="project" value="UniProtKB-UniRule"/>
</dbReference>